<sequence>GERVAGRHRGGHRCRGPLPGGAVDSGPLRRRLPVGDVLRQHHGLLRYRDRPRPRREGRVPPRGAAVPGRRCPRRLH</sequence>
<accession>A0A6J4QZQ8</accession>
<organism evidence="2">
    <name type="scientific">uncultured Rubrobacteraceae bacterium</name>
    <dbReference type="NCBI Taxonomy" id="349277"/>
    <lineage>
        <taxon>Bacteria</taxon>
        <taxon>Bacillati</taxon>
        <taxon>Actinomycetota</taxon>
        <taxon>Rubrobacteria</taxon>
        <taxon>Rubrobacterales</taxon>
        <taxon>Rubrobacteraceae</taxon>
        <taxon>environmental samples</taxon>
    </lineage>
</organism>
<feature type="region of interest" description="Disordered" evidence="1">
    <location>
        <begin position="1"/>
        <end position="29"/>
    </location>
</feature>
<feature type="non-terminal residue" evidence="2">
    <location>
        <position position="1"/>
    </location>
</feature>
<feature type="compositionally biased region" description="Basic residues" evidence="1">
    <location>
        <begin position="1"/>
        <end position="15"/>
    </location>
</feature>
<dbReference type="AlphaFoldDB" id="A0A6J4QZQ8"/>
<dbReference type="EMBL" id="CADCVI010000046">
    <property type="protein sequence ID" value="CAA9460007.1"/>
    <property type="molecule type" value="Genomic_DNA"/>
</dbReference>
<feature type="compositionally biased region" description="Basic and acidic residues" evidence="1">
    <location>
        <begin position="46"/>
        <end position="59"/>
    </location>
</feature>
<proteinExistence type="predicted"/>
<evidence type="ECO:0000256" key="1">
    <source>
        <dbReference type="SAM" id="MobiDB-lite"/>
    </source>
</evidence>
<gene>
    <name evidence="2" type="ORF">AVDCRST_MAG25-715</name>
</gene>
<protein>
    <submittedName>
        <fullName evidence="2">Fluoride ion transporter CrcB</fullName>
    </submittedName>
</protein>
<feature type="non-terminal residue" evidence="2">
    <location>
        <position position="76"/>
    </location>
</feature>
<feature type="region of interest" description="Disordered" evidence="1">
    <location>
        <begin position="46"/>
        <end position="76"/>
    </location>
</feature>
<reference evidence="2" key="1">
    <citation type="submission" date="2020-02" db="EMBL/GenBank/DDBJ databases">
        <authorList>
            <person name="Meier V. D."/>
        </authorList>
    </citation>
    <scope>NUCLEOTIDE SEQUENCE</scope>
    <source>
        <strain evidence="2">AVDCRST_MAG25</strain>
    </source>
</reference>
<evidence type="ECO:0000313" key="2">
    <source>
        <dbReference type="EMBL" id="CAA9460007.1"/>
    </source>
</evidence>
<name>A0A6J4QZQ8_9ACTN</name>